<dbReference type="InterPro" id="IPR038765">
    <property type="entry name" value="Papain-like_cys_pep_sf"/>
</dbReference>
<dbReference type="EMBL" id="WKQV01000011">
    <property type="protein sequence ID" value="MSD27335.1"/>
    <property type="molecule type" value="Genomic_DNA"/>
</dbReference>
<keyword evidence="1" id="KW-0472">Membrane</keyword>
<proteinExistence type="predicted"/>
<dbReference type="AlphaFoldDB" id="A0A7X2MB80"/>
<protein>
    <submittedName>
        <fullName evidence="4">DUF5011 domain-containing protein</fullName>
    </submittedName>
</protein>
<feature type="transmembrane region" description="Helical" evidence="1">
    <location>
        <begin position="79"/>
        <end position="100"/>
    </location>
</feature>
<dbReference type="RefSeq" id="WP_154268742.1">
    <property type="nucleotide sequence ID" value="NZ_WKQO01000010.1"/>
</dbReference>
<dbReference type="Pfam" id="PF16403">
    <property type="entry name" value="Bact_surface_Ig-like"/>
    <property type="match status" value="1"/>
</dbReference>
<organism evidence="4 5">
    <name type="scientific">Agathobacter rectalis</name>
    <dbReference type="NCBI Taxonomy" id="39491"/>
    <lineage>
        <taxon>Bacteria</taxon>
        <taxon>Bacillati</taxon>
        <taxon>Bacillota</taxon>
        <taxon>Clostridia</taxon>
        <taxon>Lachnospirales</taxon>
        <taxon>Lachnospiraceae</taxon>
        <taxon>Agathobacter</taxon>
    </lineage>
</organism>
<keyword evidence="1" id="KW-1133">Transmembrane helix</keyword>
<accession>A0A7X2MB80</accession>
<dbReference type="Proteomes" id="UP000465607">
    <property type="component" value="Unassembled WGS sequence"/>
</dbReference>
<evidence type="ECO:0000256" key="1">
    <source>
        <dbReference type="SAM" id="Phobius"/>
    </source>
</evidence>
<dbReference type="Gene3D" id="3.10.620.30">
    <property type="match status" value="1"/>
</dbReference>
<feature type="domain" description="Pesticidal crystal protein Cry22Aa Ig-like" evidence="3">
    <location>
        <begin position="248"/>
        <end position="316"/>
    </location>
</feature>
<comment type="caution">
    <text evidence="4">The sequence shown here is derived from an EMBL/GenBank/DDBJ whole genome shotgun (WGS) entry which is preliminary data.</text>
</comment>
<evidence type="ECO:0000259" key="2">
    <source>
        <dbReference type="Pfam" id="PF01841"/>
    </source>
</evidence>
<evidence type="ECO:0000313" key="4">
    <source>
        <dbReference type="EMBL" id="MSD27335.1"/>
    </source>
</evidence>
<name>A0A7X2MB80_9FIRM</name>
<sequence length="492" mass="55456">KSKPLLCGSKFHHQMWWWNLKFHFWIHINYTLSVDILHFKRYNALEENLVFIHERSEMDDYRNKKRQKMRARRRRAQRIKMTGMCIATLIVFIFIVFLAISNLSKIKKNVTLEAGSEINIKDFLKKENADAKFVTDVSQINTGNIGSHEIVVKVGKKEYTSKLTIEDTKAPTAKANDVTVNKDGQIEANQFVTDIKDATKVDVSFKDKPDVSKDGESEVIIVLTDEGKNQKEVKAKLTVVSDSEPPVIEGVKDITAYIGETVSYKKDVTVTDNMDQNPTLDIDNSKVNLNKAGTYEVVYTATDSAGNTSSASSKITIKEKPKGYVDKEDVYALAQKVVDQITNDSMTDMEKAFAIYRWTKTNIGYTGTSNKDSWTIGAYQAFTKKSGDCFNYYAAAKAMLDVCGIQNVDIVKSDTSHSAHYWSLINLGDGWYHFDATPRKGGGNFFMLTDAELAAYSTKHKNSHIFDSSLYPERATVSVQDKINYAKGTINK</sequence>
<dbReference type="Gene3D" id="2.60.40.10">
    <property type="entry name" value="Immunoglobulins"/>
    <property type="match status" value="1"/>
</dbReference>
<feature type="non-terminal residue" evidence="4">
    <location>
        <position position="1"/>
    </location>
</feature>
<dbReference type="SUPFAM" id="SSF54001">
    <property type="entry name" value="Cysteine proteinases"/>
    <property type="match status" value="1"/>
</dbReference>
<reference evidence="4 5" key="1">
    <citation type="journal article" date="2019" name="Nat. Med.">
        <title>A library of human gut bacterial isolates paired with longitudinal multiomics data enables mechanistic microbiome research.</title>
        <authorList>
            <person name="Poyet M."/>
            <person name="Groussin M."/>
            <person name="Gibbons S.M."/>
            <person name="Avila-Pacheco J."/>
            <person name="Jiang X."/>
            <person name="Kearney S.M."/>
            <person name="Perrotta A.R."/>
            <person name="Berdy B."/>
            <person name="Zhao S."/>
            <person name="Lieberman T.D."/>
            <person name="Swanson P.K."/>
            <person name="Smith M."/>
            <person name="Roesemann S."/>
            <person name="Alexander J.E."/>
            <person name="Rich S.A."/>
            <person name="Livny J."/>
            <person name="Vlamakis H."/>
            <person name="Clish C."/>
            <person name="Bullock K."/>
            <person name="Deik A."/>
            <person name="Scott J."/>
            <person name="Pierce K.A."/>
            <person name="Xavier R.J."/>
            <person name="Alm E.J."/>
        </authorList>
    </citation>
    <scope>NUCLEOTIDE SEQUENCE [LARGE SCALE GENOMIC DNA]</scope>
    <source>
        <strain evidence="4 5">BIOML-A5</strain>
    </source>
</reference>
<dbReference type="Pfam" id="PF01841">
    <property type="entry name" value="Transglut_core"/>
    <property type="match status" value="1"/>
</dbReference>
<dbReference type="InterPro" id="IPR032179">
    <property type="entry name" value="Cry22Aa_Ig-like"/>
</dbReference>
<gene>
    <name evidence="4" type="ORF">GKE44_09230</name>
</gene>
<dbReference type="InterPro" id="IPR002931">
    <property type="entry name" value="Transglutaminase-like"/>
</dbReference>
<keyword evidence="1" id="KW-0812">Transmembrane</keyword>
<feature type="domain" description="Transglutaminase-like" evidence="2">
    <location>
        <begin position="336"/>
        <end position="436"/>
    </location>
</feature>
<evidence type="ECO:0000313" key="5">
    <source>
        <dbReference type="Proteomes" id="UP000465607"/>
    </source>
</evidence>
<dbReference type="InterPro" id="IPR013783">
    <property type="entry name" value="Ig-like_fold"/>
</dbReference>
<evidence type="ECO:0000259" key="3">
    <source>
        <dbReference type="Pfam" id="PF16403"/>
    </source>
</evidence>